<dbReference type="GO" id="GO:0005576">
    <property type="term" value="C:extracellular region"/>
    <property type="evidence" value="ECO:0007669"/>
    <property type="project" value="UniProtKB-SubCell"/>
</dbReference>
<dbReference type="InterPro" id="IPR000823">
    <property type="entry name" value="Peroxidase_pln"/>
</dbReference>
<dbReference type="FunFam" id="1.10.420.10:FF:000001">
    <property type="entry name" value="Peroxidase"/>
    <property type="match status" value="1"/>
</dbReference>
<feature type="binding site" evidence="15">
    <location>
        <position position="74"/>
    </location>
    <ligand>
        <name>Ca(2+)</name>
        <dbReference type="ChEBI" id="CHEBI:29108"/>
        <label>1</label>
    </ligand>
</feature>
<evidence type="ECO:0000256" key="1">
    <source>
        <dbReference type="ARBA" id="ARBA00000189"/>
    </source>
</evidence>
<feature type="binding site" evidence="15">
    <location>
        <position position="79"/>
    </location>
    <ligand>
        <name>Ca(2+)</name>
        <dbReference type="ChEBI" id="CHEBI:29108"/>
        <label>1</label>
    </ligand>
</feature>
<dbReference type="InterPro" id="IPR002016">
    <property type="entry name" value="Haem_peroxidase"/>
</dbReference>
<dbReference type="PANTHER" id="PTHR31517">
    <property type="match status" value="1"/>
</dbReference>
<dbReference type="InterPro" id="IPR019794">
    <property type="entry name" value="Peroxidases_AS"/>
</dbReference>
<sequence>MGLGRHTRMSTLTALLWILMILVLNAFHLKAHLQVGFYDQSCGLAELIVKDEVRKGLMKDVGFAAGLIRMHFHDCFIRGCDGSVLIDSTALNIAEKDSSINNPSLRGFEIIDNAKARIEAICKGVVSCADILALAARDSVQMVGGFCYDVPTGRKDGRVSLAVETFANLPPPTADVNQLTQIFANKGLTQEEMVTLSGAHTIGRSHCTSFNYRLYNFSTENGQDPTLDAAYATQLKQQCPQGSTNASLVVPMDPISPFVLDSGYYMNILFNRGLFSSDQALSKDSTTAIQVNQNARNPCLWRSKFASAMVKLGQVGVLTGNAGEIRANCRVIN</sequence>
<keyword evidence="6 15" id="KW-0479">Metal-binding</keyword>
<proteinExistence type="inferred from homology"/>
<evidence type="ECO:0000256" key="7">
    <source>
        <dbReference type="ARBA" id="ARBA00022837"/>
    </source>
</evidence>
<keyword evidence="12 18" id="KW-0376">Hydrogen peroxide</keyword>
<feature type="binding site" evidence="15">
    <location>
        <position position="95"/>
    </location>
    <ligand>
        <name>Ca(2+)</name>
        <dbReference type="ChEBI" id="CHEBI:29108"/>
        <label>1</label>
    </ligand>
</feature>
<dbReference type="AlphaFoldDB" id="A0AAD3XLG5"/>
<comment type="subcellular location">
    <subcellularLocation>
        <location evidence="18">Secreted</location>
    </subcellularLocation>
</comment>
<dbReference type="FunFam" id="1.10.520.10:FF:000001">
    <property type="entry name" value="Peroxidase"/>
    <property type="match status" value="1"/>
</dbReference>
<keyword evidence="5 18" id="KW-0349">Heme</keyword>
<feature type="binding site" evidence="14">
    <location>
        <position position="170"/>
    </location>
    <ligand>
        <name>substrate</name>
    </ligand>
</feature>
<comment type="catalytic activity">
    <reaction evidence="1 18">
        <text>2 a phenolic donor + H2O2 = 2 a phenolic radical donor + 2 H2O</text>
        <dbReference type="Rhea" id="RHEA:56136"/>
        <dbReference type="ChEBI" id="CHEBI:15377"/>
        <dbReference type="ChEBI" id="CHEBI:16240"/>
        <dbReference type="ChEBI" id="CHEBI:139520"/>
        <dbReference type="ChEBI" id="CHEBI:139521"/>
        <dbReference type="EC" id="1.11.1.7"/>
    </reaction>
</comment>
<feature type="binding site" description="axial binding residue" evidence="15">
    <location>
        <position position="200"/>
    </location>
    <ligand>
        <name>heme b</name>
        <dbReference type="ChEBI" id="CHEBI:60344"/>
    </ligand>
    <ligandPart>
        <name>Fe</name>
        <dbReference type="ChEBI" id="CHEBI:18248"/>
    </ligandPart>
</feature>
<dbReference type="GO" id="GO:0042744">
    <property type="term" value="P:hydrogen peroxide catabolic process"/>
    <property type="evidence" value="ECO:0007669"/>
    <property type="project" value="UniProtKB-KW"/>
</dbReference>
<evidence type="ECO:0000256" key="9">
    <source>
        <dbReference type="ARBA" id="ARBA00023004"/>
    </source>
</evidence>
<feature type="active site" description="Proton acceptor" evidence="13">
    <location>
        <position position="73"/>
    </location>
</feature>
<comment type="cofactor">
    <cofactor evidence="15 18">
        <name>Ca(2+)</name>
        <dbReference type="ChEBI" id="CHEBI:29108"/>
    </cofactor>
    <text evidence="15 18">Binds 2 calcium ions per subunit.</text>
</comment>
<evidence type="ECO:0000256" key="10">
    <source>
        <dbReference type="ARBA" id="ARBA00023157"/>
    </source>
</evidence>
<dbReference type="PROSITE" id="PS50873">
    <property type="entry name" value="PEROXIDASE_4"/>
    <property type="match status" value="1"/>
</dbReference>
<keyword evidence="7 15" id="KW-0106">Calcium</keyword>
<dbReference type="PRINTS" id="PR00458">
    <property type="entry name" value="PEROXIDASE"/>
</dbReference>
<keyword evidence="18" id="KW-0964">Secreted</keyword>
<dbReference type="GO" id="GO:0020037">
    <property type="term" value="F:heme binding"/>
    <property type="evidence" value="ECO:0007669"/>
    <property type="project" value="UniProtKB-UniRule"/>
</dbReference>
<evidence type="ECO:0000259" key="19">
    <source>
        <dbReference type="PROSITE" id="PS50873"/>
    </source>
</evidence>
<feature type="binding site" evidence="15">
    <location>
        <position position="261"/>
    </location>
    <ligand>
        <name>Ca(2+)</name>
        <dbReference type="ChEBI" id="CHEBI:29108"/>
        <label>2</label>
    </ligand>
</feature>
<organism evidence="20 21">
    <name type="scientific">Nepenthes gracilis</name>
    <name type="common">Slender pitcher plant</name>
    <dbReference type="NCBI Taxonomy" id="150966"/>
    <lineage>
        <taxon>Eukaryota</taxon>
        <taxon>Viridiplantae</taxon>
        <taxon>Streptophyta</taxon>
        <taxon>Embryophyta</taxon>
        <taxon>Tracheophyta</taxon>
        <taxon>Spermatophyta</taxon>
        <taxon>Magnoliopsida</taxon>
        <taxon>eudicotyledons</taxon>
        <taxon>Gunneridae</taxon>
        <taxon>Pentapetalae</taxon>
        <taxon>Caryophyllales</taxon>
        <taxon>Nepenthaceae</taxon>
        <taxon>Nepenthes</taxon>
    </lineage>
</organism>
<evidence type="ECO:0000256" key="11">
    <source>
        <dbReference type="ARBA" id="ARBA00023180"/>
    </source>
</evidence>
<feature type="binding site" evidence="15">
    <location>
        <position position="81"/>
    </location>
    <ligand>
        <name>Ca(2+)</name>
        <dbReference type="ChEBI" id="CHEBI:29108"/>
        <label>1</label>
    </ligand>
</feature>
<dbReference type="Pfam" id="PF00141">
    <property type="entry name" value="peroxidase"/>
    <property type="match status" value="1"/>
</dbReference>
<evidence type="ECO:0000256" key="14">
    <source>
        <dbReference type="PIRSR" id="PIRSR600823-2"/>
    </source>
</evidence>
<keyword evidence="21" id="KW-1185">Reference proteome</keyword>
<evidence type="ECO:0000256" key="18">
    <source>
        <dbReference type="RuleBase" id="RU362060"/>
    </source>
</evidence>
<keyword evidence="9 15" id="KW-0408">Iron</keyword>
<feature type="domain" description="Plant heme peroxidase family profile" evidence="19">
    <location>
        <begin position="32"/>
        <end position="333"/>
    </location>
</feature>
<feature type="binding site" evidence="15">
    <location>
        <position position="201"/>
    </location>
    <ligand>
        <name>Ca(2+)</name>
        <dbReference type="ChEBI" id="CHEBI:29108"/>
        <label>2</label>
    </ligand>
</feature>
<dbReference type="InterPro" id="IPR019793">
    <property type="entry name" value="Peroxidases_heam-ligand_BS"/>
</dbReference>
<keyword evidence="18" id="KW-0732">Signal</keyword>
<dbReference type="PANTHER" id="PTHR31517:SF84">
    <property type="entry name" value="PEROXIDASE"/>
    <property type="match status" value="1"/>
</dbReference>
<comment type="function">
    <text evidence="18">Removal of H(2)O(2), oxidation of toxic reductants, biosynthesis and degradation of lignin, suberization, auxin catabolism, response to environmental stresses such as wounding, pathogen attack and oxidative stress.</text>
</comment>
<comment type="cofactor">
    <cofactor evidence="15 18">
        <name>heme b</name>
        <dbReference type="ChEBI" id="CHEBI:60344"/>
    </cofactor>
    <text evidence="15 18">Binds 1 heme b (iron(II)-protoporphyrin IX) group per subunit.</text>
</comment>
<evidence type="ECO:0000256" key="6">
    <source>
        <dbReference type="ARBA" id="ARBA00022723"/>
    </source>
</evidence>
<comment type="similarity">
    <text evidence="18">Belongs to the peroxidase family. Classical plant (class III) peroxidase subfamily.</text>
</comment>
<feature type="site" description="Transition state stabilizer" evidence="16">
    <location>
        <position position="69"/>
    </location>
</feature>
<dbReference type="EMBL" id="BSYO01000008">
    <property type="protein sequence ID" value="GMH09073.1"/>
    <property type="molecule type" value="Genomic_DNA"/>
</dbReference>
<dbReference type="Gene3D" id="1.10.420.10">
    <property type="entry name" value="Peroxidase, domain 2"/>
    <property type="match status" value="1"/>
</dbReference>
<dbReference type="GO" id="GO:0046872">
    <property type="term" value="F:metal ion binding"/>
    <property type="evidence" value="ECO:0007669"/>
    <property type="project" value="UniProtKB-UniRule"/>
</dbReference>
<evidence type="ECO:0000256" key="13">
    <source>
        <dbReference type="PIRSR" id="PIRSR600823-1"/>
    </source>
</evidence>
<dbReference type="GO" id="GO:0140825">
    <property type="term" value="F:lactoperoxidase activity"/>
    <property type="evidence" value="ECO:0007669"/>
    <property type="project" value="UniProtKB-EC"/>
</dbReference>
<evidence type="ECO:0000313" key="21">
    <source>
        <dbReference type="Proteomes" id="UP001279734"/>
    </source>
</evidence>
<evidence type="ECO:0000256" key="8">
    <source>
        <dbReference type="ARBA" id="ARBA00023002"/>
    </source>
</evidence>
<feature type="disulfide bond" evidence="17">
    <location>
        <begin position="75"/>
        <end position="80"/>
    </location>
</feature>
<evidence type="ECO:0000256" key="15">
    <source>
        <dbReference type="PIRSR" id="PIRSR600823-3"/>
    </source>
</evidence>
<dbReference type="Proteomes" id="UP001279734">
    <property type="component" value="Unassembled WGS sequence"/>
</dbReference>
<dbReference type="PROSITE" id="PS00436">
    <property type="entry name" value="PEROXIDASE_2"/>
    <property type="match status" value="1"/>
</dbReference>
<dbReference type="PROSITE" id="PS00435">
    <property type="entry name" value="PEROXIDASE_1"/>
    <property type="match status" value="1"/>
</dbReference>
<keyword evidence="8 18" id="KW-0560">Oxidoreductase</keyword>
<evidence type="ECO:0000256" key="5">
    <source>
        <dbReference type="ARBA" id="ARBA00022617"/>
    </source>
</evidence>
<feature type="binding site" evidence="15">
    <location>
        <position position="83"/>
    </location>
    <ligand>
        <name>Ca(2+)</name>
        <dbReference type="ChEBI" id="CHEBI:29108"/>
        <label>1</label>
    </ligand>
</feature>
<evidence type="ECO:0000256" key="17">
    <source>
        <dbReference type="PIRSR" id="PIRSR600823-5"/>
    </source>
</evidence>
<accession>A0AAD3XLG5</accession>
<keyword evidence="11" id="KW-0325">Glycoprotein</keyword>
<evidence type="ECO:0000256" key="2">
    <source>
        <dbReference type="ARBA" id="ARBA00006873"/>
    </source>
</evidence>
<reference evidence="20" key="1">
    <citation type="submission" date="2023-05" db="EMBL/GenBank/DDBJ databases">
        <title>Nepenthes gracilis genome sequencing.</title>
        <authorList>
            <person name="Fukushima K."/>
        </authorList>
    </citation>
    <scope>NUCLEOTIDE SEQUENCE</scope>
    <source>
        <strain evidence="20">SING2019-196</strain>
    </source>
</reference>
<feature type="disulfide bond" evidence="17">
    <location>
        <begin position="42"/>
        <end position="122"/>
    </location>
</feature>
<comment type="caution">
    <text evidence="20">The sequence shown here is derived from an EMBL/GenBank/DDBJ whole genome shotgun (WGS) entry which is preliminary data.</text>
</comment>
<evidence type="ECO:0000256" key="16">
    <source>
        <dbReference type="PIRSR" id="PIRSR600823-4"/>
    </source>
</evidence>
<feature type="signal peptide" evidence="18">
    <location>
        <begin position="1"/>
        <end position="26"/>
    </location>
</feature>
<evidence type="ECO:0000256" key="3">
    <source>
        <dbReference type="ARBA" id="ARBA00012313"/>
    </source>
</evidence>
<dbReference type="GO" id="GO:0006979">
    <property type="term" value="P:response to oxidative stress"/>
    <property type="evidence" value="ECO:0007669"/>
    <property type="project" value="UniProtKB-UniRule"/>
</dbReference>
<keyword evidence="10 17" id="KW-1015">Disulfide bond</keyword>
<dbReference type="EC" id="1.11.1.7" evidence="3 18"/>
<comment type="similarity">
    <text evidence="2">Belongs to the peroxidase family. Ascorbate peroxidase subfamily.</text>
</comment>
<gene>
    <name evidence="20" type="ORF">Nepgr_010913</name>
</gene>
<protein>
    <recommendedName>
        <fullName evidence="3 18">Peroxidase</fullName>
        <ecNumber evidence="3 18">1.11.1.7</ecNumber>
    </recommendedName>
</protein>
<dbReference type="SUPFAM" id="SSF48113">
    <property type="entry name" value="Heme-dependent peroxidases"/>
    <property type="match status" value="1"/>
</dbReference>
<evidence type="ECO:0000256" key="4">
    <source>
        <dbReference type="ARBA" id="ARBA00022559"/>
    </source>
</evidence>
<evidence type="ECO:0000256" key="12">
    <source>
        <dbReference type="ARBA" id="ARBA00023324"/>
    </source>
</evidence>
<feature type="chain" id="PRO_5041773136" description="Peroxidase" evidence="18">
    <location>
        <begin position="27"/>
        <end position="333"/>
    </location>
</feature>
<evidence type="ECO:0000313" key="20">
    <source>
        <dbReference type="EMBL" id="GMH09073.1"/>
    </source>
</evidence>
<feature type="binding site" evidence="15">
    <location>
        <position position="253"/>
    </location>
    <ligand>
        <name>Ca(2+)</name>
        <dbReference type="ChEBI" id="CHEBI:29108"/>
        <label>2</label>
    </ligand>
</feature>
<keyword evidence="4 18" id="KW-0575">Peroxidase</keyword>
<dbReference type="InterPro" id="IPR010255">
    <property type="entry name" value="Haem_peroxidase_sf"/>
</dbReference>
<dbReference type="Gene3D" id="1.10.520.10">
    <property type="match status" value="1"/>
</dbReference>
<name>A0AAD3XLG5_NEPGR</name>
<dbReference type="CDD" id="cd00693">
    <property type="entry name" value="secretory_peroxidase"/>
    <property type="match status" value="1"/>
</dbReference>
<feature type="disulfide bond" evidence="17">
    <location>
        <begin position="128"/>
        <end position="329"/>
    </location>
</feature>
<dbReference type="InterPro" id="IPR033905">
    <property type="entry name" value="Secretory_peroxidase"/>
</dbReference>
<dbReference type="PRINTS" id="PR00461">
    <property type="entry name" value="PLPEROXIDASE"/>
</dbReference>
<feature type="disulfide bond" evidence="17">
    <location>
        <begin position="207"/>
        <end position="239"/>
    </location>
</feature>